<keyword evidence="2" id="KW-1185">Reference proteome</keyword>
<evidence type="ECO:0000313" key="2">
    <source>
        <dbReference type="Proteomes" id="UP001056120"/>
    </source>
</evidence>
<protein>
    <submittedName>
        <fullName evidence="1">Uncharacterized protein</fullName>
    </submittedName>
</protein>
<name>A0ACB9E7A9_9ASTR</name>
<proteinExistence type="predicted"/>
<accession>A0ACB9E7A9</accession>
<gene>
    <name evidence="1" type="ORF">L1987_54475</name>
</gene>
<dbReference type="EMBL" id="CM042035">
    <property type="protein sequence ID" value="KAI3754687.1"/>
    <property type="molecule type" value="Genomic_DNA"/>
</dbReference>
<sequence length="104" mass="11496">MELYLEGGKGLRATGQVVEGNLYQPAIEFLPMIKEGFVSFFLLESLGLSDCDDVLPLYVGDDKTDDDAFNVNFLREGNRGYGILVTPSPKESGAYYILSGIHQR</sequence>
<comment type="caution">
    <text evidence="1">The sequence shown here is derived from an EMBL/GenBank/DDBJ whole genome shotgun (WGS) entry which is preliminary data.</text>
</comment>
<dbReference type="Proteomes" id="UP001056120">
    <property type="component" value="Linkage Group LG18"/>
</dbReference>
<evidence type="ECO:0000313" key="1">
    <source>
        <dbReference type="EMBL" id="KAI3754687.1"/>
    </source>
</evidence>
<reference evidence="1 2" key="2">
    <citation type="journal article" date="2022" name="Mol. Ecol. Resour.">
        <title>The genomes of chicory, endive, great burdock and yacon provide insights into Asteraceae paleo-polyploidization history and plant inulin production.</title>
        <authorList>
            <person name="Fan W."/>
            <person name="Wang S."/>
            <person name="Wang H."/>
            <person name="Wang A."/>
            <person name="Jiang F."/>
            <person name="Liu H."/>
            <person name="Zhao H."/>
            <person name="Xu D."/>
            <person name="Zhang Y."/>
        </authorList>
    </citation>
    <scope>NUCLEOTIDE SEQUENCE [LARGE SCALE GENOMIC DNA]</scope>
    <source>
        <strain evidence="2">cv. Yunnan</strain>
        <tissue evidence="1">Leaves</tissue>
    </source>
</reference>
<reference evidence="2" key="1">
    <citation type="journal article" date="2022" name="Mol. Ecol. Resour.">
        <title>The genomes of chicory, endive, great burdock and yacon provide insights into Asteraceae palaeo-polyploidization history and plant inulin production.</title>
        <authorList>
            <person name="Fan W."/>
            <person name="Wang S."/>
            <person name="Wang H."/>
            <person name="Wang A."/>
            <person name="Jiang F."/>
            <person name="Liu H."/>
            <person name="Zhao H."/>
            <person name="Xu D."/>
            <person name="Zhang Y."/>
        </authorList>
    </citation>
    <scope>NUCLEOTIDE SEQUENCE [LARGE SCALE GENOMIC DNA]</scope>
    <source>
        <strain evidence="2">cv. Yunnan</strain>
    </source>
</reference>
<organism evidence="1 2">
    <name type="scientific">Smallanthus sonchifolius</name>
    <dbReference type="NCBI Taxonomy" id="185202"/>
    <lineage>
        <taxon>Eukaryota</taxon>
        <taxon>Viridiplantae</taxon>
        <taxon>Streptophyta</taxon>
        <taxon>Embryophyta</taxon>
        <taxon>Tracheophyta</taxon>
        <taxon>Spermatophyta</taxon>
        <taxon>Magnoliopsida</taxon>
        <taxon>eudicotyledons</taxon>
        <taxon>Gunneridae</taxon>
        <taxon>Pentapetalae</taxon>
        <taxon>asterids</taxon>
        <taxon>campanulids</taxon>
        <taxon>Asterales</taxon>
        <taxon>Asteraceae</taxon>
        <taxon>Asteroideae</taxon>
        <taxon>Heliantheae alliance</taxon>
        <taxon>Millerieae</taxon>
        <taxon>Smallanthus</taxon>
    </lineage>
</organism>